<keyword evidence="6" id="KW-1185">Reference proteome</keyword>
<dbReference type="AlphaFoldDB" id="A0A7J0BEH3"/>
<dbReference type="InterPro" id="IPR036890">
    <property type="entry name" value="HATPase_C_sf"/>
</dbReference>
<dbReference type="Proteomes" id="UP000503840">
    <property type="component" value="Unassembled WGS sequence"/>
</dbReference>
<evidence type="ECO:0000256" key="3">
    <source>
        <dbReference type="ARBA" id="ARBA00022553"/>
    </source>
</evidence>
<accession>A0A7J0BEH3</accession>
<dbReference type="PRINTS" id="PR00344">
    <property type="entry name" value="BCTRLSENSOR"/>
</dbReference>
<dbReference type="Gene3D" id="3.30.565.10">
    <property type="entry name" value="Histidine kinase-like ATPase, C-terminal domain"/>
    <property type="match status" value="1"/>
</dbReference>
<dbReference type="InterPro" id="IPR005467">
    <property type="entry name" value="His_kinase_dom"/>
</dbReference>
<proteinExistence type="predicted"/>
<reference evidence="5 6" key="1">
    <citation type="submission" date="2020-05" db="EMBL/GenBank/DDBJ databases">
        <title>Draft genome sequence of Desulfovibrio sp. strain HN2T.</title>
        <authorList>
            <person name="Ueno A."/>
            <person name="Tamazawa S."/>
            <person name="Tamamura S."/>
            <person name="Murakami T."/>
            <person name="Kiyama T."/>
            <person name="Inomata H."/>
            <person name="Amano Y."/>
            <person name="Miyakawa K."/>
            <person name="Tamaki H."/>
            <person name="Naganuma T."/>
            <person name="Kaneko K."/>
        </authorList>
    </citation>
    <scope>NUCLEOTIDE SEQUENCE [LARGE SCALE GENOMIC DNA]</scope>
    <source>
        <strain evidence="5 6">HN2</strain>
    </source>
</reference>
<evidence type="ECO:0000313" key="6">
    <source>
        <dbReference type="Proteomes" id="UP000503840"/>
    </source>
</evidence>
<dbReference type="CDD" id="cd00082">
    <property type="entry name" value="HisKA"/>
    <property type="match status" value="1"/>
</dbReference>
<dbReference type="SUPFAM" id="SSF55874">
    <property type="entry name" value="ATPase domain of HSP90 chaperone/DNA topoisomerase II/histidine kinase"/>
    <property type="match status" value="1"/>
</dbReference>
<dbReference type="PROSITE" id="PS50109">
    <property type="entry name" value="HIS_KIN"/>
    <property type="match status" value="1"/>
</dbReference>
<dbReference type="InterPro" id="IPR003594">
    <property type="entry name" value="HATPase_dom"/>
</dbReference>
<dbReference type="RefSeq" id="WP_174403779.1">
    <property type="nucleotide sequence ID" value="NZ_BLVO01000004.1"/>
</dbReference>
<organism evidence="5 6">
    <name type="scientific">Desulfovibrio subterraneus</name>
    <dbReference type="NCBI Taxonomy" id="2718620"/>
    <lineage>
        <taxon>Bacteria</taxon>
        <taxon>Pseudomonadati</taxon>
        <taxon>Thermodesulfobacteriota</taxon>
        <taxon>Desulfovibrionia</taxon>
        <taxon>Desulfovibrionales</taxon>
        <taxon>Desulfovibrionaceae</taxon>
        <taxon>Desulfovibrio</taxon>
    </lineage>
</organism>
<evidence type="ECO:0000256" key="1">
    <source>
        <dbReference type="ARBA" id="ARBA00000085"/>
    </source>
</evidence>
<evidence type="ECO:0000259" key="4">
    <source>
        <dbReference type="PROSITE" id="PS50109"/>
    </source>
</evidence>
<dbReference type="SMART" id="SM00387">
    <property type="entry name" value="HATPase_c"/>
    <property type="match status" value="1"/>
</dbReference>
<name>A0A7J0BEH3_9BACT</name>
<dbReference type="PANTHER" id="PTHR43065:SF42">
    <property type="entry name" value="TWO-COMPONENT SENSOR PPRA"/>
    <property type="match status" value="1"/>
</dbReference>
<dbReference type="PANTHER" id="PTHR43065">
    <property type="entry name" value="SENSOR HISTIDINE KINASE"/>
    <property type="match status" value="1"/>
</dbReference>
<feature type="domain" description="Histidine kinase" evidence="4">
    <location>
        <begin position="21"/>
        <end position="249"/>
    </location>
</feature>
<dbReference type="InterPro" id="IPR036097">
    <property type="entry name" value="HisK_dim/P_sf"/>
</dbReference>
<dbReference type="Gene3D" id="1.10.287.130">
    <property type="match status" value="1"/>
</dbReference>
<dbReference type="SUPFAM" id="SSF47384">
    <property type="entry name" value="Homodimeric domain of signal transducing histidine kinase"/>
    <property type="match status" value="1"/>
</dbReference>
<dbReference type="InterPro" id="IPR004358">
    <property type="entry name" value="Sig_transdc_His_kin-like_C"/>
</dbReference>
<comment type="catalytic activity">
    <reaction evidence="1">
        <text>ATP + protein L-histidine = ADP + protein N-phospho-L-histidine.</text>
        <dbReference type="EC" id="2.7.13.3"/>
    </reaction>
</comment>
<dbReference type="EC" id="2.7.13.3" evidence="2"/>
<comment type="caution">
    <text evidence="5">The sequence shown here is derived from an EMBL/GenBank/DDBJ whole genome shotgun (WGS) entry which is preliminary data.</text>
</comment>
<keyword evidence="3" id="KW-0597">Phosphoprotein</keyword>
<dbReference type="InterPro" id="IPR003661">
    <property type="entry name" value="HisK_dim/P_dom"/>
</dbReference>
<dbReference type="Pfam" id="PF02518">
    <property type="entry name" value="HATPase_c"/>
    <property type="match status" value="1"/>
</dbReference>
<dbReference type="EMBL" id="BLVO01000004">
    <property type="protein sequence ID" value="GFM32110.1"/>
    <property type="molecule type" value="Genomic_DNA"/>
</dbReference>
<sequence length="266" mass="28589">MLEQAEPPRQLRADMLRFARGLTHEFNNTLASIQGFAEIAASLAADDSPMQSRALQNILRGCEHAEAAIRTARIMAGRVECRLVPLYLVQTVQVWLDERRDTLPERVRVSLIVGDTSGEDVAAQSSCQSGHHALLQVPGDSQLLGLALDALWDNALHALSDGGEIVVNVSSRDDGAVVALEVLDTGSGMTADVLAACADPYFTTRESEGAKGLGLSLARGIAWLHNGNFFVESSPEKGTMVRLLLPRSDRTAGSEIATYRVDAGIR</sequence>
<evidence type="ECO:0000256" key="2">
    <source>
        <dbReference type="ARBA" id="ARBA00012438"/>
    </source>
</evidence>
<dbReference type="GO" id="GO:0000155">
    <property type="term" value="F:phosphorelay sensor kinase activity"/>
    <property type="evidence" value="ECO:0007669"/>
    <property type="project" value="InterPro"/>
</dbReference>
<gene>
    <name evidence="5" type="ORF">DSM101010T_04750</name>
</gene>
<protein>
    <recommendedName>
        <fullName evidence="2">histidine kinase</fullName>
        <ecNumber evidence="2">2.7.13.3</ecNumber>
    </recommendedName>
</protein>
<dbReference type="SMART" id="SM00388">
    <property type="entry name" value="HisKA"/>
    <property type="match status" value="1"/>
</dbReference>
<dbReference type="Pfam" id="PF00512">
    <property type="entry name" value="HisKA"/>
    <property type="match status" value="1"/>
</dbReference>
<evidence type="ECO:0000313" key="5">
    <source>
        <dbReference type="EMBL" id="GFM32110.1"/>
    </source>
</evidence>